<reference evidence="3" key="1">
    <citation type="journal article" date="2023" name="Mol. Phylogenet. Evol.">
        <title>Genome-scale phylogeny and comparative genomics of the fungal order Sordariales.</title>
        <authorList>
            <person name="Hensen N."/>
            <person name="Bonometti L."/>
            <person name="Westerberg I."/>
            <person name="Brannstrom I.O."/>
            <person name="Guillou S."/>
            <person name="Cros-Aarteil S."/>
            <person name="Calhoun S."/>
            <person name="Haridas S."/>
            <person name="Kuo A."/>
            <person name="Mondo S."/>
            <person name="Pangilinan J."/>
            <person name="Riley R."/>
            <person name="LaButti K."/>
            <person name="Andreopoulos B."/>
            <person name="Lipzen A."/>
            <person name="Chen C."/>
            <person name="Yan M."/>
            <person name="Daum C."/>
            <person name="Ng V."/>
            <person name="Clum A."/>
            <person name="Steindorff A."/>
            <person name="Ohm R.A."/>
            <person name="Martin F."/>
            <person name="Silar P."/>
            <person name="Natvig D.O."/>
            <person name="Lalanne C."/>
            <person name="Gautier V."/>
            <person name="Ament-Velasquez S.L."/>
            <person name="Kruys A."/>
            <person name="Hutchinson M.I."/>
            <person name="Powell A.J."/>
            <person name="Barry K."/>
            <person name="Miller A.N."/>
            <person name="Grigoriev I.V."/>
            <person name="Debuchy R."/>
            <person name="Gladieux P."/>
            <person name="Hiltunen Thoren M."/>
            <person name="Johannesson H."/>
        </authorList>
    </citation>
    <scope>NUCLEOTIDE SEQUENCE</scope>
    <source>
        <strain evidence="3">CBS 508.74</strain>
    </source>
</reference>
<dbReference type="EMBL" id="MU853345">
    <property type="protein sequence ID" value="KAK4111667.1"/>
    <property type="molecule type" value="Genomic_DNA"/>
</dbReference>
<dbReference type="RefSeq" id="XP_064669237.1">
    <property type="nucleotide sequence ID" value="XM_064816872.1"/>
</dbReference>
<keyword evidence="1" id="KW-0732">Signal</keyword>
<dbReference type="PANTHER" id="PTHR47572:SF4">
    <property type="entry name" value="LACTONASE DRP35"/>
    <property type="match status" value="1"/>
</dbReference>
<dbReference type="InterPro" id="IPR051262">
    <property type="entry name" value="SMP-30/CGR1_Lactonase"/>
</dbReference>
<reference evidence="3" key="2">
    <citation type="submission" date="2023-05" db="EMBL/GenBank/DDBJ databases">
        <authorList>
            <consortium name="Lawrence Berkeley National Laboratory"/>
            <person name="Steindorff A."/>
            <person name="Hensen N."/>
            <person name="Bonometti L."/>
            <person name="Westerberg I."/>
            <person name="Brannstrom I.O."/>
            <person name="Guillou S."/>
            <person name="Cros-Aarteil S."/>
            <person name="Calhoun S."/>
            <person name="Haridas S."/>
            <person name="Kuo A."/>
            <person name="Mondo S."/>
            <person name="Pangilinan J."/>
            <person name="Riley R."/>
            <person name="Labutti K."/>
            <person name="Andreopoulos B."/>
            <person name="Lipzen A."/>
            <person name="Chen C."/>
            <person name="Yanf M."/>
            <person name="Daum C."/>
            <person name="Ng V."/>
            <person name="Clum A."/>
            <person name="Ohm R."/>
            <person name="Martin F."/>
            <person name="Silar P."/>
            <person name="Natvig D."/>
            <person name="Lalanne C."/>
            <person name="Gautier V."/>
            <person name="Ament-Velasquez S.L."/>
            <person name="Kruys A."/>
            <person name="Hutchinson M.I."/>
            <person name="Powell A.J."/>
            <person name="Barry K."/>
            <person name="Miller A.N."/>
            <person name="Grigoriev I.V."/>
            <person name="Debuchy R."/>
            <person name="Gladieux P."/>
            <person name="Thoren M.H."/>
            <person name="Johannesson H."/>
        </authorList>
    </citation>
    <scope>NUCLEOTIDE SEQUENCE</scope>
    <source>
        <strain evidence="3">CBS 508.74</strain>
    </source>
</reference>
<organism evidence="3 4">
    <name type="scientific">Canariomyces notabilis</name>
    <dbReference type="NCBI Taxonomy" id="2074819"/>
    <lineage>
        <taxon>Eukaryota</taxon>
        <taxon>Fungi</taxon>
        <taxon>Dikarya</taxon>
        <taxon>Ascomycota</taxon>
        <taxon>Pezizomycotina</taxon>
        <taxon>Sordariomycetes</taxon>
        <taxon>Sordariomycetidae</taxon>
        <taxon>Sordariales</taxon>
        <taxon>Chaetomiaceae</taxon>
        <taxon>Canariomyces</taxon>
    </lineage>
</organism>
<name>A0AAN6YQU1_9PEZI</name>
<keyword evidence="4" id="KW-1185">Reference proteome</keyword>
<comment type="caution">
    <text evidence="3">The sequence shown here is derived from an EMBL/GenBank/DDBJ whole genome shotgun (WGS) entry which is preliminary data.</text>
</comment>
<protein>
    <submittedName>
        <fullName evidence="3">Soluble quino protein glucose dehydrogenase</fullName>
    </submittedName>
</protein>
<dbReference type="InterPro" id="IPR011041">
    <property type="entry name" value="Quinoprot_gluc/sorb_DH_b-prop"/>
</dbReference>
<accession>A0AAN6YQU1</accession>
<evidence type="ECO:0000313" key="4">
    <source>
        <dbReference type="Proteomes" id="UP001302812"/>
    </source>
</evidence>
<evidence type="ECO:0000256" key="1">
    <source>
        <dbReference type="SAM" id="SignalP"/>
    </source>
</evidence>
<dbReference type="SUPFAM" id="SSF50952">
    <property type="entry name" value="Soluble quinoprotein glucose dehydrogenase"/>
    <property type="match status" value="1"/>
</dbReference>
<dbReference type="InterPro" id="IPR054539">
    <property type="entry name" value="Beta-prop_PDH"/>
</dbReference>
<dbReference type="PANTHER" id="PTHR47572">
    <property type="entry name" value="LIPOPROTEIN-RELATED"/>
    <property type="match status" value="1"/>
</dbReference>
<feature type="domain" description="Pyrroloquinoline quinone-dependent pyranose dehydrogenase beta-propeller" evidence="2">
    <location>
        <begin position="49"/>
        <end position="438"/>
    </location>
</feature>
<dbReference type="Pfam" id="PF22807">
    <property type="entry name" value="TrAA12"/>
    <property type="match status" value="1"/>
</dbReference>
<dbReference type="GeneID" id="89940997"/>
<dbReference type="Proteomes" id="UP001302812">
    <property type="component" value="Unassembled WGS sequence"/>
</dbReference>
<feature type="signal peptide" evidence="1">
    <location>
        <begin position="1"/>
        <end position="16"/>
    </location>
</feature>
<dbReference type="InterPro" id="IPR011042">
    <property type="entry name" value="6-blade_b-propeller_TolB-like"/>
</dbReference>
<dbReference type="Gene3D" id="2.120.10.30">
    <property type="entry name" value="TolB, C-terminal domain"/>
    <property type="match status" value="1"/>
</dbReference>
<evidence type="ECO:0000259" key="2">
    <source>
        <dbReference type="Pfam" id="PF22807"/>
    </source>
</evidence>
<evidence type="ECO:0000313" key="3">
    <source>
        <dbReference type="EMBL" id="KAK4111667.1"/>
    </source>
</evidence>
<feature type="chain" id="PRO_5042947248" evidence="1">
    <location>
        <begin position="17"/>
        <end position="440"/>
    </location>
</feature>
<sequence>MYWCAIILAAAPAVFCSGFAKGAGQPLQAAVPIPSSCPGVTATSSYSLTAAEGWRYTLLATGLSKPRTVLFDTEGHLLVLEAGKGLTAHTIGADGCITASKTVIENVQLNHGLALSPDGKTAYVSAMPTAWSYSYDATTMTATGQTVVVRGMNPRGHKARTLAVPPNNPNLLIVSLGSEGNIDGPAIMKETSRAIVKVFDLSKTPSGGYTYNTQGWYLGYGLRNEVGIIFDGNNMVWGVENSGDQLTRNTGGTSVDVHIDNPAEELNYLGDPAKSNEQWYGYPTCWTVGNPSGIPDKSFKVGDQFMISPNSTFNDAACAERSIPPRLTMQAHSAPIDGKFNEDFTNLYVSLHGSWNRQPAAGYKIIQIPFRKLDNSSYEPVASADNPKGYSDILWTQNEGSCSSSTCLRPTGITWHPDHSRMYVASDGPVGEIYILYKTS</sequence>
<gene>
    <name evidence="3" type="ORF">N656DRAFT_790293</name>
</gene>
<proteinExistence type="predicted"/>
<dbReference type="AlphaFoldDB" id="A0AAN6YQU1"/>